<accession>A0ABM1SD30</accession>
<evidence type="ECO:0000256" key="1">
    <source>
        <dbReference type="ARBA" id="ARBA00004141"/>
    </source>
</evidence>
<name>A0ABM1SD30_LIMPO</name>
<evidence type="ECO:0000256" key="6">
    <source>
        <dbReference type="ARBA" id="ARBA00023136"/>
    </source>
</evidence>
<dbReference type="InterPro" id="IPR036458">
    <property type="entry name" value="Na:dicarbo_symporter_sf"/>
</dbReference>
<dbReference type="Pfam" id="PF00375">
    <property type="entry name" value="SDF"/>
    <property type="match status" value="1"/>
</dbReference>
<organism evidence="8 9">
    <name type="scientific">Limulus polyphemus</name>
    <name type="common">Atlantic horseshoe crab</name>
    <dbReference type="NCBI Taxonomy" id="6850"/>
    <lineage>
        <taxon>Eukaryota</taxon>
        <taxon>Metazoa</taxon>
        <taxon>Ecdysozoa</taxon>
        <taxon>Arthropoda</taxon>
        <taxon>Chelicerata</taxon>
        <taxon>Merostomata</taxon>
        <taxon>Xiphosura</taxon>
        <taxon>Limulidae</taxon>
        <taxon>Limulus</taxon>
    </lineage>
</organism>
<dbReference type="SUPFAM" id="SSF118215">
    <property type="entry name" value="Proton glutamate symport protein"/>
    <property type="match status" value="1"/>
</dbReference>
<sequence length="302" mass="33618">MTVLGFATGLSLRQYNLKQQTVELIGFPGKLVVRAFILLTVPLIVCNVILGISSFSKMDKVGRLVMITVCFFLGLALFCSVLGTALAYFIQPGKLIGKMEVEASFHCPPINENQILDSLLDIFRNAVPDNAIQATFKREVTVIRPKKLQSFNNNLTDKVNSTDSAPRFEKEVILREEVNYIGLMVTSIVFGCATATLGDKVKALKQVLVGVNEVIMKILFFLLWLLVFGMFFWMCEEGLNTSSVNNLFQAISLYMCAVFGGYFIHQVIILPGLYLLIVRKNPLPFHLSLMPVLLTAFGTSSR</sequence>
<dbReference type="Gene3D" id="1.10.3860.10">
    <property type="entry name" value="Sodium:dicarboxylate symporter"/>
    <property type="match status" value="1"/>
</dbReference>
<dbReference type="PANTHER" id="PTHR11958">
    <property type="entry name" value="SODIUM/DICARBOXYLATE SYMPORTER-RELATED"/>
    <property type="match status" value="1"/>
</dbReference>
<keyword evidence="5 7" id="KW-1133">Transmembrane helix</keyword>
<dbReference type="InterPro" id="IPR001991">
    <property type="entry name" value="Na-dicarboxylate_symporter"/>
</dbReference>
<evidence type="ECO:0000256" key="3">
    <source>
        <dbReference type="ARBA" id="ARBA00022448"/>
    </source>
</evidence>
<keyword evidence="4 7" id="KW-0812">Transmembrane</keyword>
<reference evidence="9" key="1">
    <citation type="submission" date="2025-08" db="UniProtKB">
        <authorList>
            <consortium name="RefSeq"/>
        </authorList>
    </citation>
    <scope>IDENTIFICATION</scope>
    <source>
        <tissue evidence="9">Muscle</tissue>
    </source>
</reference>
<dbReference type="GeneID" id="106459358"/>
<evidence type="ECO:0000313" key="9">
    <source>
        <dbReference type="RefSeq" id="XP_022241535.1"/>
    </source>
</evidence>
<evidence type="ECO:0000256" key="4">
    <source>
        <dbReference type="ARBA" id="ARBA00022692"/>
    </source>
</evidence>
<keyword evidence="8" id="KW-1185">Reference proteome</keyword>
<proteinExistence type="inferred from homology"/>
<keyword evidence="6 7" id="KW-0472">Membrane</keyword>
<evidence type="ECO:0000256" key="7">
    <source>
        <dbReference type="RuleBase" id="RU361216"/>
    </source>
</evidence>
<feature type="transmembrane region" description="Helical" evidence="7">
    <location>
        <begin position="64"/>
        <end position="90"/>
    </location>
</feature>
<feature type="transmembrane region" description="Helical" evidence="7">
    <location>
        <begin position="218"/>
        <end position="235"/>
    </location>
</feature>
<dbReference type="RefSeq" id="XP_022241535.1">
    <property type="nucleotide sequence ID" value="XM_022385827.1"/>
</dbReference>
<evidence type="ECO:0000313" key="8">
    <source>
        <dbReference type="Proteomes" id="UP000694941"/>
    </source>
</evidence>
<gene>
    <name evidence="9" type="primary">LOC106459358</name>
</gene>
<comment type="subcellular location">
    <subcellularLocation>
        <location evidence="1 7">Membrane</location>
        <topology evidence="1 7">Multi-pass membrane protein</topology>
    </subcellularLocation>
</comment>
<feature type="transmembrane region" description="Helical" evidence="7">
    <location>
        <begin position="178"/>
        <end position="197"/>
    </location>
</feature>
<comment type="similarity">
    <text evidence="2 7">Belongs to the dicarboxylate/amino acid:cation symporter (DAACS) (TC 2.A.23) family.</text>
</comment>
<keyword evidence="7" id="KW-0769">Symport</keyword>
<feature type="transmembrane region" description="Helical" evidence="7">
    <location>
        <begin position="31"/>
        <end position="52"/>
    </location>
</feature>
<evidence type="ECO:0000256" key="2">
    <source>
        <dbReference type="ARBA" id="ARBA00006148"/>
    </source>
</evidence>
<keyword evidence="3 7" id="KW-0813">Transport</keyword>
<dbReference type="PANTHER" id="PTHR11958:SF63">
    <property type="entry name" value="AMINO ACID TRANSPORTER"/>
    <property type="match status" value="1"/>
</dbReference>
<dbReference type="InterPro" id="IPR050746">
    <property type="entry name" value="DAACS"/>
</dbReference>
<dbReference type="PRINTS" id="PR00173">
    <property type="entry name" value="EDTRNSPORT"/>
</dbReference>
<protein>
    <recommendedName>
        <fullName evidence="7">Amino acid transporter</fullName>
    </recommendedName>
</protein>
<evidence type="ECO:0000256" key="5">
    <source>
        <dbReference type="ARBA" id="ARBA00022989"/>
    </source>
</evidence>
<feature type="transmembrane region" description="Helical" evidence="7">
    <location>
        <begin position="247"/>
        <end position="276"/>
    </location>
</feature>
<dbReference type="Proteomes" id="UP000694941">
    <property type="component" value="Unplaced"/>
</dbReference>